<dbReference type="Proteomes" id="UP000193529">
    <property type="component" value="Unassembled WGS sequence"/>
</dbReference>
<feature type="domain" description="Prepilin type IV endopeptidase peptidase" evidence="3">
    <location>
        <begin position="2"/>
        <end position="102"/>
    </location>
</feature>
<dbReference type="EMBL" id="LQPJ01000090">
    <property type="protein sequence ID" value="ORW26109.1"/>
    <property type="molecule type" value="Genomic_DNA"/>
</dbReference>
<dbReference type="InterPro" id="IPR050882">
    <property type="entry name" value="Prepilin_peptidase/N-MTase"/>
</dbReference>
<evidence type="ECO:0000313" key="5">
    <source>
        <dbReference type="Proteomes" id="UP000193529"/>
    </source>
</evidence>
<comment type="similarity">
    <text evidence="1">Belongs to the peptidase A24 family.</text>
</comment>
<dbReference type="GO" id="GO:0004190">
    <property type="term" value="F:aspartic-type endopeptidase activity"/>
    <property type="evidence" value="ECO:0007669"/>
    <property type="project" value="InterPro"/>
</dbReference>
<gene>
    <name evidence="4" type="ORF">AWC19_05215</name>
</gene>
<dbReference type="Pfam" id="PF01478">
    <property type="entry name" value="Peptidase_A24"/>
    <property type="match status" value="1"/>
</dbReference>
<organism evidence="4 5">
    <name type="scientific">Mycobacterium palustre</name>
    <dbReference type="NCBI Taxonomy" id="153971"/>
    <lineage>
        <taxon>Bacteria</taxon>
        <taxon>Bacillati</taxon>
        <taxon>Actinomycetota</taxon>
        <taxon>Actinomycetes</taxon>
        <taxon>Mycobacteriales</taxon>
        <taxon>Mycobacteriaceae</taxon>
        <taxon>Mycobacterium</taxon>
        <taxon>Mycobacterium simiae complex</taxon>
    </lineage>
</organism>
<dbReference type="RefSeq" id="WP_085077889.1">
    <property type="nucleotide sequence ID" value="NZ_LQPJ01000090.1"/>
</dbReference>
<proteinExistence type="inferred from homology"/>
<sequence>MVAAWLVACSCCDIRRRRLPNLLTLPGAGVILLVAACAGRGAPASAGAAALTGLYLLVHLIAPAGMGAGDVKLAIGLGALAGCFGAAAWFAAALAAPLLTALWGAAAAVRGVAAVPHGPSMCLATAVAVALLG</sequence>
<keyword evidence="2" id="KW-0472">Membrane</keyword>
<reference evidence="4 5" key="1">
    <citation type="submission" date="2016-01" db="EMBL/GenBank/DDBJ databases">
        <title>The new phylogeny of the genus Mycobacterium.</title>
        <authorList>
            <person name="Tarcisio F."/>
            <person name="Conor M."/>
            <person name="Antonella G."/>
            <person name="Elisabetta G."/>
            <person name="Giulia F.S."/>
            <person name="Sara T."/>
            <person name="Anna F."/>
            <person name="Clotilde B."/>
            <person name="Roberto B."/>
            <person name="Veronica D.S."/>
            <person name="Fabio R."/>
            <person name="Monica P."/>
            <person name="Olivier J."/>
            <person name="Enrico T."/>
            <person name="Nicola S."/>
        </authorList>
    </citation>
    <scope>NUCLEOTIDE SEQUENCE [LARGE SCALE GENOMIC DNA]</scope>
    <source>
        <strain evidence="4 5">DSM 44572</strain>
    </source>
</reference>
<dbReference type="STRING" id="153971.AWC19_05215"/>
<protein>
    <recommendedName>
        <fullName evidence="3">Prepilin type IV endopeptidase peptidase domain-containing protein</fullName>
    </recommendedName>
</protein>
<feature type="transmembrane region" description="Helical" evidence="2">
    <location>
        <begin position="111"/>
        <end position="132"/>
    </location>
</feature>
<name>A0A1X1ZRU8_9MYCO</name>
<keyword evidence="2" id="KW-0812">Transmembrane</keyword>
<dbReference type="GO" id="GO:0005886">
    <property type="term" value="C:plasma membrane"/>
    <property type="evidence" value="ECO:0007669"/>
    <property type="project" value="TreeGrafter"/>
</dbReference>
<keyword evidence="5" id="KW-1185">Reference proteome</keyword>
<dbReference type="Gene3D" id="1.20.120.1220">
    <property type="match status" value="1"/>
</dbReference>
<feature type="transmembrane region" description="Helical" evidence="2">
    <location>
        <begin position="22"/>
        <end position="42"/>
    </location>
</feature>
<dbReference type="InterPro" id="IPR000045">
    <property type="entry name" value="Prepilin_IV_endopep_pep"/>
</dbReference>
<dbReference type="PANTHER" id="PTHR30487">
    <property type="entry name" value="TYPE 4 PREPILIN-LIKE PROTEINS LEADER PEPTIDE-PROCESSING ENZYME"/>
    <property type="match status" value="1"/>
</dbReference>
<dbReference type="AlphaFoldDB" id="A0A1X1ZRU8"/>
<keyword evidence="2" id="KW-1133">Transmembrane helix</keyword>
<feature type="transmembrane region" description="Helical" evidence="2">
    <location>
        <begin position="48"/>
        <end position="66"/>
    </location>
</feature>
<evidence type="ECO:0000259" key="3">
    <source>
        <dbReference type="Pfam" id="PF01478"/>
    </source>
</evidence>
<comment type="caution">
    <text evidence="4">The sequence shown here is derived from an EMBL/GenBank/DDBJ whole genome shotgun (WGS) entry which is preliminary data.</text>
</comment>
<dbReference type="PANTHER" id="PTHR30487:SF0">
    <property type="entry name" value="PREPILIN LEADER PEPTIDASE_N-METHYLTRANSFERASE-RELATED"/>
    <property type="match status" value="1"/>
</dbReference>
<feature type="transmembrane region" description="Helical" evidence="2">
    <location>
        <begin position="73"/>
        <end position="99"/>
    </location>
</feature>
<evidence type="ECO:0000256" key="2">
    <source>
        <dbReference type="SAM" id="Phobius"/>
    </source>
</evidence>
<evidence type="ECO:0000256" key="1">
    <source>
        <dbReference type="ARBA" id="ARBA00005801"/>
    </source>
</evidence>
<dbReference type="GO" id="GO:0006465">
    <property type="term" value="P:signal peptide processing"/>
    <property type="evidence" value="ECO:0007669"/>
    <property type="project" value="TreeGrafter"/>
</dbReference>
<accession>A0A1X1ZRU8</accession>
<evidence type="ECO:0000313" key="4">
    <source>
        <dbReference type="EMBL" id="ORW26109.1"/>
    </source>
</evidence>